<dbReference type="PANTHER" id="PTHR12983">
    <property type="entry name" value="RING FINGER 10 FAMILY MEMBER"/>
    <property type="match status" value="1"/>
</dbReference>
<feature type="compositionally biased region" description="Polar residues" evidence="7">
    <location>
        <begin position="720"/>
        <end position="729"/>
    </location>
</feature>
<dbReference type="PROSITE" id="PS50089">
    <property type="entry name" value="ZF_RING_2"/>
    <property type="match status" value="1"/>
</dbReference>
<protein>
    <recommendedName>
        <fullName evidence="8">RING-type domain-containing protein</fullName>
    </recommendedName>
</protein>
<feature type="region of interest" description="Disordered" evidence="7">
    <location>
        <begin position="32"/>
        <end position="77"/>
    </location>
</feature>
<feature type="region of interest" description="Disordered" evidence="7">
    <location>
        <begin position="358"/>
        <end position="392"/>
    </location>
</feature>
<feature type="compositionally biased region" description="Polar residues" evidence="7">
    <location>
        <begin position="605"/>
        <end position="614"/>
    </location>
</feature>
<feature type="region of interest" description="Disordered" evidence="7">
    <location>
        <begin position="703"/>
        <end position="729"/>
    </location>
</feature>
<dbReference type="InterPro" id="IPR018957">
    <property type="entry name" value="Znf_C3HC4_RING-type"/>
</dbReference>
<dbReference type="GO" id="GO:0008270">
    <property type="term" value="F:zinc ion binding"/>
    <property type="evidence" value="ECO:0007669"/>
    <property type="project" value="UniProtKB-KW"/>
</dbReference>
<keyword evidence="10" id="KW-1185">Reference proteome</keyword>
<gene>
    <name evidence="9" type="ORF">LTR78_009371</name>
</gene>
<reference evidence="9" key="1">
    <citation type="submission" date="2023-07" db="EMBL/GenBank/DDBJ databases">
        <title>Black Yeasts Isolated from many extreme environments.</title>
        <authorList>
            <person name="Coleine C."/>
            <person name="Stajich J.E."/>
            <person name="Selbmann L."/>
        </authorList>
    </citation>
    <scope>NUCLEOTIDE SEQUENCE</scope>
    <source>
        <strain evidence="9">CCFEE 5485</strain>
    </source>
</reference>
<evidence type="ECO:0000256" key="6">
    <source>
        <dbReference type="PROSITE-ProRule" id="PRU00175"/>
    </source>
</evidence>
<dbReference type="Proteomes" id="UP001274830">
    <property type="component" value="Unassembled WGS sequence"/>
</dbReference>
<feature type="compositionally biased region" description="Basic and acidic residues" evidence="7">
    <location>
        <begin position="371"/>
        <end position="384"/>
    </location>
</feature>
<keyword evidence="4 6" id="KW-0863">Zinc-finger</keyword>
<dbReference type="GO" id="GO:0005737">
    <property type="term" value="C:cytoplasm"/>
    <property type="evidence" value="ECO:0007669"/>
    <property type="project" value="UniProtKB-SubCell"/>
</dbReference>
<proteinExistence type="predicted"/>
<dbReference type="InterPro" id="IPR017907">
    <property type="entry name" value="Znf_RING_CS"/>
</dbReference>
<feature type="compositionally biased region" description="Low complexity" evidence="7">
    <location>
        <begin position="621"/>
        <end position="631"/>
    </location>
</feature>
<comment type="subcellular location">
    <subcellularLocation>
        <location evidence="1">Cytoplasm</location>
    </subcellularLocation>
</comment>
<dbReference type="CDD" id="cd16536">
    <property type="entry name" value="RING-HC_RNF10"/>
    <property type="match status" value="1"/>
</dbReference>
<dbReference type="Pfam" id="PF00097">
    <property type="entry name" value="zf-C3HC4"/>
    <property type="match status" value="1"/>
</dbReference>
<evidence type="ECO:0000313" key="9">
    <source>
        <dbReference type="EMBL" id="KAK3670679.1"/>
    </source>
</evidence>
<keyword evidence="5" id="KW-0862">Zinc</keyword>
<dbReference type="PROSITE" id="PS00518">
    <property type="entry name" value="ZF_RING_1"/>
    <property type="match status" value="1"/>
</dbReference>
<evidence type="ECO:0000256" key="3">
    <source>
        <dbReference type="ARBA" id="ARBA00022723"/>
    </source>
</evidence>
<comment type="caution">
    <text evidence="9">The sequence shown here is derived from an EMBL/GenBank/DDBJ whole genome shotgun (WGS) entry which is preliminary data.</text>
</comment>
<evidence type="ECO:0000256" key="7">
    <source>
        <dbReference type="SAM" id="MobiDB-lite"/>
    </source>
</evidence>
<dbReference type="InterPro" id="IPR001841">
    <property type="entry name" value="Znf_RING"/>
</dbReference>
<keyword evidence="3" id="KW-0479">Metal-binding</keyword>
<dbReference type="GO" id="GO:0000976">
    <property type="term" value="F:transcription cis-regulatory region binding"/>
    <property type="evidence" value="ECO:0007669"/>
    <property type="project" value="TreeGrafter"/>
</dbReference>
<dbReference type="PANTHER" id="PTHR12983:SF9">
    <property type="entry name" value="E3 UBIQUITIN-PROTEIN LIGASE RNF10"/>
    <property type="match status" value="1"/>
</dbReference>
<dbReference type="GO" id="GO:0045944">
    <property type="term" value="P:positive regulation of transcription by RNA polymerase II"/>
    <property type="evidence" value="ECO:0007669"/>
    <property type="project" value="TreeGrafter"/>
</dbReference>
<organism evidence="9 10">
    <name type="scientific">Recurvomyces mirabilis</name>
    <dbReference type="NCBI Taxonomy" id="574656"/>
    <lineage>
        <taxon>Eukaryota</taxon>
        <taxon>Fungi</taxon>
        <taxon>Dikarya</taxon>
        <taxon>Ascomycota</taxon>
        <taxon>Pezizomycotina</taxon>
        <taxon>Dothideomycetes</taxon>
        <taxon>Dothideomycetidae</taxon>
        <taxon>Mycosphaerellales</taxon>
        <taxon>Teratosphaeriaceae</taxon>
        <taxon>Recurvomyces</taxon>
    </lineage>
</organism>
<keyword evidence="2" id="KW-0963">Cytoplasm</keyword>
<dbReference type="Gene3D" id="3.30.40.10">
    <property type="entry name" value="Zinc/RING finger domain, C3HC4 (zinc finger)"/>
    <property type="match status" value="1"/>
</dbReference>
<evidence type="ECO:0000259" key="8">
    <source>
        <dbReference type="PROSITE" id="PS50089"/>
    </source>
</evidence>
<accession>A0AAE0TNR6</accession>
<sequence length="729" mass="80753">MSQPPALAKASSNLPGKASNAIAQVSPGISRAESFFNNTSGGRFPTPTRPQAAPRNSQASKPKHKAGKKGGSGLLDDDERLAMQNIGRRGKQADITHLMNIALPPRPQQNQHHRHSYNAPRRNYGARGAGWGMGSGYHAVDKARYIHANYRFIVTPLGDYAAQATDADVHLDWSAVLQVIASPISQQASCPICLGEPVAPRMAKCGHIFCLPCLIRYMHSDNEPNHHEKRARWKKCPICEDSIYTSETRPVRWYAGQEADHLQEGSDIVLRLVRRKAGHTLGMPRDGTDVIAKGDAIPWYFAAEAMDYARVMKGSEQYINEQYEEAIAAIRQQEKEDELMFGEDAEWTSRAVRTLQEAKEKVKGIGSPPEQPKKPEQLVQKEARPPIQFNDSDEGVPDMYLQRHANDAALPPQIIETQEGAATIASDVPRTIHELRQRQFAPKPEPNEYLFYQAPLHFYLSPLDIRILKSAFGPYAAFPSSILPRVERISSGHIVDDELRKRIKYLAHLPYGCEVGFLECDWTDTVPPSILAEYQPMLDRRKKKHDEKEAREEKERVRIEKMAEKDLAHIRRTRHVPPPLSEDPTLSTEWEALPSTVSHFYDATTGGNEATSPPTDRAGFSSLASPSSSPSMHRTVWGTAAIASNGEPDFASLPMDNEFSQRDDGWLQGWEKDLLDGNADAHIAAEMASLGVGPGDVLAVEKKTGGGGKKGGKKGKKITLMSTTARRAA</sequence>
<evidence type="ECO:0000256" key="2">
    <source>
        <dbReference type="ARBA" id="ARBA00022490"/>
    </source>
</evidence>
<evidence type="ECO:0000256" key="1">
    <source>
        <dbReference type="ARBA" id="ARBA00004496"/>
    </source>
</evidence>
<feature type="region of interest" description="Disordered" evidence="7">
    <location>
        <begin position="601"/>
        <end position="632"/>
    </location>
</feature>
<dbReference type="InterPro" id="IPR013083">
    <property type="entry name" value="Znf_RING/FYVE/PHD"/>
</dbReference>
<dbReference type="EMBL" id="JAUTXT010000052">
    <property type="protein sequence ID" value="KAK3670679.1"/>
    <property type="molecule type" value="Genomic_DNA"/>
</dbReference>
<dbReference type="SUPFAM" id="SSF57850">
    <property type="entry name" value="RING/U-box"/>
    <property type="match status" value="1"/>
</dbReference>
<dbReference type="InterPro" id="IPR039739">
    <property type="entry name" value="MAG2/RNF10"/>
</dbReference>
<name>A0AAE0TNR6_9PEZI</name>
<evidence type="ECO:0000256" key="5">
    <source>
        <dbReference type="ARBA" id="ARBA00022833"/>
    </source>
</evidence>
<dbReference type="AlphaFoldDB" id="A0AAE0TNR6"/>
<evidence type="ECO:0000256" key="4">
    <source>
        <dbReference type="ARBA" id="ARBA00022771"/>
    </source>
</evidence>
<dbReference type="SMART" id="SM00184">
    <property type="entry name" value="RING"/>
    <property type="match status" value="1"/>
</dbReference>
<evidence type="ECO:0000313" key="10">
    <source>
        <dbReference type="Proteomes" id="UP001274830"/>
    </source>
</evidence>
<feature type="domain" description="RING-type" evidence="8">
    <location>
        <begin position="190"/>
        <end position="240"/>
    </location>
</feature>